<accession>A0A840ULQ1</accession>
<dbReference type="Proteomes" id="UP000539642">
    <property type="component" value="Unassembled WGS sequence"/>
</dbReference>
<keyword evidence="2" id="KW-1133">Transmembrane helix</keyword>
<feature type="compositionally biased region" description="Low complexity" evidence="1">
    <location>
        <begin position="64"/>
        <end position="81"/>
    </location>
</feature>
<organism evidence="3 4">
    <name type="scientific">Desulfoprunum benzoelyticum</name>
    <dbReference type="NCBI Taxonomy" id="1506996"/>
    <lineage>
        <taxon>Bacteria</taxon>
        <taxon>Pseudomonadati</taxon>
        <taxon>Thermodesulfobacteriota</taxon>
        <taxon>Desulfobulbia</taxon>
        <taxon>Desulfobulbales</taxon>
        <taxon>Desulfobulbaceae</taxon>
        <taxon>Desulfoprunum</taxon>
    </lineage>
</organism>
<feature type="transmembrane region" description="Helical" evidence="2">
    <location>
        <begin position="6"/>
        <end position="25"/>
    </location>
</feature>
<dbReference type="RefSeq" id="WP_183348816.1">
    <property type="nucleotide sequence ID" value="NZ_JACHEO010000003.1"/>
</dbReference>
<feature type="region of interest" description="Disordered" evidence="1">
    <location>
        <begin position="57"/>
        <end position="81"/>
    </location>
</feature>
<protein>
    <submittedName>
        <fullName evidence="3">Uncharacterized protein</fullName>
    </submittedName>
</protein>
<gene>
    <name evidence="3" type="ORF">HNQ81_000950</name>
</gene>
<sequence>MNTFLLFLMFTFPLVLIMAFMINFARRRLRRTRHGLTGMCHKDGGTMCCSCSALASKPDTAVDPSIPAAEPPAAAKSPPTP</sequence>
<keyword evidence="4" id="KW-1185">Reference proteome</keyword>
<comment type="caution">
    <text evidence="3">The sequence shown here is derived from an EMBL/GenBank/DDBJ whole genome shotgun (WGS) entry which is preliminary data.</text>
</comment>
<dbReference type="EMBL" id="JACHEO010000003">
    <property type="protein sequence ID" value="MBB5347237.1"/>
    <property type="molecule type" value="Genomic_DNA"/>
</dbReference>
<proteinExistence type="predicted"/>
<keyword evidence="2" id="KW-0472">Membrane</keyword>
<evidence type="ECO:0000313" key="3">
    <source>
        <dbReference type="EMBL" id="MBB5347237.1"/>
    </source>
</evidence>
<keyword evidence="2" id="KW-0812">Transmembrane</keyword>
<reference evidence="3 4" key="1">
    <citation type="submission" date="2020-08" db="EMBL/GenBank/DDBJ databases">
        <title>Genomic Encyclopedia of Type Strains, Phase IV (KMG-IV): sequencing the most valuable type-strain genomes for metagenomic binning, comparative biology and taxonomic classification.</title>
        <authorList>
            <person name="Goeker M."/>
        </authorList>
    </citation>
    <scope>NUCLEOTIDE SEQUENCE [LARGE SCALE GENOMIC DNA]</scope>
    <source>
        <strain evidence="3 4">DSM 28570</strain>
    </source>
</reference>
<evidence type="ECO:0000256" key="2">
    <source>
        <dbReference type="SAM" id="Phobius"/>
    </source>
</evidence>
<evidence type="ECO:0000256" key="1">
    <source>
        <dbReference type="SAM" id="MobiDB-lite"/>
    </source>
</evidence>
<name>A0A840ULQ1_9BACT</name>
<evidence type="ECO:0000313" key="4">
    <source>
        <dbReference type="Proteomes" id="UP000539642"/>
    </source>
</evidence>
<dbReference type="AlphaFoldDB" id="A0A840ULQ1"/>